<dbReference type="InterPro" id="IPR000092">
    <property type="entry name" value="Polyprenyl_synt"/>
</dbReference>
<evidence type="ECO:0000256" key="3">
    <source>
        <dbReference type="ARBA" id="ARBA00022679"/>
    </source>
</evidence>
<reference evidence="8" key="1">
    <citation type="journal article" date="2019" name="Int. J. Syst. Evol. Microbiol.">
        <title>The Global Catalogue of Microorganisms (GCM) 10K type strain sequencing project: providing services to taxonomists for standard genome sequencing and annotation.</title>
        <authorList>
            <consortium name="The Broad Institute Genomics Platform"/>
            <consortium name="The Broad Institute Genome Sequencing Center for Infectious Disease"/>
            <person name="Wu L."/>
            <person name="Ma J."/>
        </authorList>
    </citation>
    <scope>NUCLEOTIDE SEQUENCE [LARGE SCALE GENOMIC DNA]</scope>
    <source>
        <strain evidence="8">XZYJT-10</strain>
    </source>
</reference>
<dbReference type="SFLD" id="SFLDS00005">
    <property type="entry name" value="Isoprenoid_Synthase_Type_I"/>
    <property type="match status" value="1"/>
</dbReference>
<dbReference type="RefSeq" id="WP_378965058.1">
    <property type="nucleotide sequence ID" value="NZ_JBHTBJ010000003.1"/>
</dbReference>
<comment type="cofactor">
    <cofactor evidence="1">
        <name>Mg(2+)</name>
        <dbReference type="ChEBI" id="CHEBI:18420"/>
    </cofactor>
</comment>
<dbReference type="SUPFAM" id="SSF48576">
    <property type="entry name" value="Terpenoid synthases"/>
    <property type="match status" value="1"/>
</dbReference>
<dbReference type="EC" id="2.5.1.-" evidence="7"/>
<keyword evidence="3 6" id="KW-0808">Transferase</keyword>
<evidence type="ECO:0000313" key="7">
    <source>
        <dbReference type="EMBL" id="MFC7273495.1"/>
    </source>
</evidence>
<evidence type="ECO:0000313" key="8">
    <source>
        <dbReference type="Proteomes" id="UP001596548"/>
    </source>
</evidence>
<evidence type="ECO:0000256" key="1">
    <source>
        <dbReference type="ARBA" id="ARBA00001946"/>
    </source>
</evidence>
<dbReference type="PANTHER" id="PTHR12001:SF69">
    <property type="entry name" value="ALL TRANS-POLYPRENYL-DIPHOSPHATE SYNTHASE PDSS1"/>
    <property type="match status" value="1"/>
</dbReference>
<gene>
    <name evidence="7" type="ORF">ACFQS1_05855</name>
</gene>
<comment type="similarity">
    <text evidence="2 6">Belongs to the FPP/GGPP synthase family.</text>
</comment>
<dbReference type="Pfam" id="PF00348">
    <property type="entry name" value="polyprenyl_synt"/>
    <property type="match status" value="1"/>
</dbReference>
<organism evidence="7 8">
    <name type="scientific">Paractinoplanes rhizophilus</name>
    <dbReference type="NCBI Taxonomy" id="1416877"/>
    <lineage>
        <taxon>Bacteria</taxon>
        <taxon>Bacillati</taxon>
        <taxon>Actinomycetota</taxon>
        <taxon>Actinomycetes</taxon>
        <taxon>Micromonosporales</taxon>
        <taxon>Micromonosporaceae</taxon>
        <taxon>Paractinoplanes</taxon>
    </lineage>
</organism>
<proteinExistence type="inferred from homology"/>
<keyword evidence="4" id="KW-0479">Metal-binding</keyword>
<evidence type="ECO:0000256" key="4">
    <source>
        <dbReference type="ARBA" id="ARBA00022723"/>
    </source>
</evidence>
<comment type="caution">
    <text evidence="7">The sequence shown here is derived from an EMBL/GenBank/DDBJ whole genome shotgun (WGS) entry which is preliminary data.</text>
</comment>
<dbReference type="CDD" id="cd00685">
    <property type="entry name" value="Trans_IPPS_HT"/>
    <property type="match status" value="1"/>
</dbReference>
<dbReference type="PANTHER" id="PTHR12001">
    <property type="entry name" value="GERANYLGERANYL PYROPHOSPHATE SYNTHASE"/>
    <property type="match status" value="1"/>
</dbReference>
<evidence type="ECO:0000256" key="6">
    <source>
        <dbReference type="RuleBase" id="RU004466"/>
    </source>
</evidence>
<dbReference type="Proteomes" id="UP001596548">
    <property type="component" value="Unassembled WGS sequence"/>
</dbReference>
<evidence type="ECO:0000256" key="5">
    <source>
        <dbReference type="ARBA" id="ARBA00022842"/>
    </source>
</evidence>
<dbReference type="PROSITE" id="PS00723">
    <property type="entry name" value="POLYPRENYL_SYNTHASE_1"/>
    <property type="match status" value="1"/>
</dbReference>
<protein>
    <submittedName>
        <fullName evidence="7">Polyprenyl synthetase family protein</fullName>
        <ecNumber evidence="7">2.5.1.-</ecNumber>
    </submittedName>
</protein>
<sequence>MSQSVLPPDVSPALAEQDVLERVKRLGGFVRHRLTDDWTGPGTLETVCHYAVSAPGKFFRPILLLESASAVGCDIDRVLPAAAGTEGAHVASLMHDDIIDGDTVRRGLPAVHVRFGRDDAIVGGDALIFYLFGALAACGPLGVPDYRIVAAMAEAARAGTDLCRGQLLEEEIRSGFDCRISSYLTMIQGKTGALFRASCAIGGILGGGSDDEVVALGDYGILLGYAFQISDDLLPYVSSAEQTGKPRSSDLANGRLTLPFLLCRESADPARRRELDELMTGAGDVDARFERLRALLDHSGALAAATQTACRYADEAVAALGVLPPSASRDSLAYFAQSAARRVR</sequence>
<dbReference type="Gene3D" id="1.10.600.10">
    <property type="entry name" value="Farnesyl Diphosphate Synthase"/>
    <property type="match status" value="1"/>
</dbReference>
<dbReference type="GO" id="GO:0016740">
    <property type="term" value="F:transferase activity"/>
    <property type="evidence" value="ECO:0007669"/>
    <property type="project" value="UniProtKB-KW"/>
</dbReference>
<accession>A0ABW2HLX5</accession>
<keyword evidence="8" id="KW-1185">Reference proteome</keyword>
<dbReference type="EMBL" id="JBHTBJ010000003">
    <property type="protein sequence ID" value="MFC7273495.1"/>
    <property type="molecule type" value="Genomic_DNA"/>
</dbReference>
<evidence type="ECO:0000256" key="2">
    <source>
        <dbReference type="ARBA" id="ARBA00006706"/>
    </source>
</evidence>
<dbReference type="InterPro" id="IPR033749">
    <property type="entry name" value="Polyprenyl_synt_CS"/>
</dbReference>
<dbReference type="InterPro" id="IPR008949">
    <property type="entry name" value="Isoprenoid_synthase_dom_sf"/>
</dbReference>
<keyword evidence="5" id="KW-0460">Magnesium</keyword>
<name>A0ABW2HLX5_9ACTN</name>